<comment type="caution">
    <text evidence="2">The sequence shown here is derived from an EMBL/GenBank/DDBJ whole genome shotgun (WGS) entry which is preliminary data.</text>
</comment>
<sequence length="58" mass="6906">MHARRDYNHNRKLHSSRPHDIATTQFKSTDIQCPCFIDFQRQTNLLADSCQYQTDYTS</sequence>
<evidence type="ECO:0000256" key="1">
    <source>
        <dbReference type="SAM" id="MobiDB-lite"/>
    </source>
</evidence>
<organism evidence="2 3">
    <name type="scientific">Populus alba x Populus x berolinensis</name>
    <dbReference type="NCBI Taxonomy" id="444605"/>
    <lineage>
        <taxon>Eukaryota</taxon>
        <taxon>Viridiplantae</taxon>
        <taxon>Streptophyta</taxon>
        <taxon>Embryophyta</taxon>
        <taxon>Tracheophyta</taxon>
        <taxon>Spermatophyta</taxon>
        <taxon>Magnoliopsida</taxon>
        <taxon>eudicotyledons</taxon>
        <taxon>Gunneridae</taxon>
        <taxon>Pentapetalae</taxon>
        <taxon>rosids</taxon>
        <taxon>fabids</taxon>
        <taxon>Malpighiales</taxon>
        <taxon>Salicaceae</taxon>
        <taxon>Saliceae</taxon>
        <taxon>Populus</taxon>
    </lineage>
</organism>
<proteinExistence type="predicted"/>
<dbReference type="Proteomes" id="UP001164929">
    <property type="component" value="Chromosome 3"/>
</dbReference>
<name>A0AAD6WA53_9ROSI</name>
<dbReference type="EMBL" id="JAQIZT010000003">
    <property type="protein sequence ID" value="KAJ7005093.1"/>
    <property type="molecule type" value="Genomic_DNA"/>
</dbReference>
<reference evidence="2" key="1">
    <citation type="journal article" date="2023" name="Mol. Ecol. Resour.">
        <title>Chromosome-level genome assembly of a triploid poplar Populus alba 'Berolinensis'.</title>
        <authorList>
            <person name="Chen S."/>
            <person name="Yu Y."/>
            <person name="Wang X."/>
            <person name="Wang S."/>
            <person name="Zhang T."/>
            <person name="Zhou Y."/>
            <person name="He R."/>
            <person name="Meng N."/>
            <person name="Wang Y."/>
            <person name="Liu W."/>
            <person name="Liu Z."/>
            <person name="Liu J."/>
            <person name="Guo Q."/>
            <person name="Huang H."/>
            <person name="Sederoff R.R."/>
            <person name="Wang G."/>
            <person name="Qu G."/>
            <person name="Chen S."/>
        </authorList>
    </citation>
    <scope>NUCLEOTIDE SEQUENCE</scope>
    <source>
        <strain evidence="2">SC-2020</strain>
    </source>
</reference>
<evidence type="ECO:0000313" key="2">
    <source>
        <dbReference type="EMBL" id="KAJ7005093.1"/>
    </source>
</evidence>
<evidence type="ECO:0000313" key="3">
    <source>
        <dbReference type="Proteomes" id="UP001164929"/>
    </source>
</evidence>
<protein>
    <submittedName>
        <fullName evidence="2">Uncharacterized protein</fullName>
    </submittedName>
</protein>
<keyword evidence="3" id="KW-1185">Reference proteome</keyword>
<feature type="region of interest" description="Disordered" evidence="1">
    <location>
        <begin position="1"/>
        <end position="20"/>
    </location>
</feature>
<accession>A0AAD6WA53</accession>
<gene>
    <name evidence="2" type="ORF">NC653_009803</name>
</gene>
<dbReference type="AlphaFoldDB" id="A0AAD6WA53"/>